<organism evidence="4 5">
    <name type="scientific">Singulisphaera acidiphila (strain ATCC BAA-1392 / DSM 18658 / VKM B-2454 / MOB10)</name>
    <dbReference type="NCBI Taxonomy" id="886293"/>
    <lineage>
        <taxon>Bacteria</taxon>
        <taxon>Pseudomonadati</taxon>
        <taxon>Planctomycetota</taxon>
        <taxon>Planctomycetia</taxon>
        <taxon>Isosphaerales</taxon>
        <taxon>Isosphaeraceae</taxon>
        <taxon>Singulisphaera</taxon>
    </lineage>
</organism>
<dbReference type="AlphaFoldDB" id="L0DCU6"/>
<dbReference type="InterPro" id="IPR042095">
    <property type="entry name" value="SUMF_sf"/>
</dbReference>
<evidence type="ECO:0000259" key="3">
    <source>
        <dbReference type="Pfam" id="PF03781"/>
    </source>
</evidence>
<sequence length="344" mass="38162">MKRTLVMLGVGFVAFASTYAATRLWNAPAVPPREMVWIAGGEFTMGTDSELGWPDERPAHRVRVDGFWIDEHEVTNDEFAAFVAATRYVTTAEKAPKAEEILAQSSPGTPSPPPEALVPGSLVFQPTEEAVDLRDFARWWRWTPGASWRHPEGPGSDLQGRGAHPVVQVSWDDANAYAQWAGKQLPTEAEWEFAARGGLDGRAYVWGDSPFSLAQPQANIWQGAFPYRNTAADGYDRTAPVKSFPPNGFGLFDMGGNVWEWCADWYQRDLYRQRAGHHPTLNPTGPEKSSDPARPFTPQRVQRGGSFLCNDSYCSRYRPSARHGCSPDTGMSHVGFRCVKTPKS</sequence>
<dbReference type="InterPro" id="IPR016187">
    <property type="entry name" value="CTDL_fold"/>
</dbReference>
<dbReference type="InterPro" id="IPR051043">
    <property type="entry name" value="Sulfatase_Mod_Factor_Kinase"/>
</dbReference>
<gene>
    <name evidence="4" type="ordered locus">Sinac_2774</name>
</gene>
<evidence type="ECO:0000313" key="5">
    <source>
        <dbReference type="Proteomes" id="UP000010798"/>
    </source>
</evidence>
<dbReference type="RefSeq" id="WP_015246218.1">
    <property type="nucleotide sequence ID" value="NC_019892.1"/>
</dbReference>
<keyword evidence="2" id="KW-0732">Signal</keyword>
<protein>
    <recommendedName>
        <fullName evidence="3">Sulfatase-modifying factor enzyme-like domain-containing protein</fullName>
    </recommendedName>
</protein>
<dbReference type="HOGENOM" id="CLU_012431_4_0_0"/>
<accession>L0DCU6</accession>
<evidence type="ECO:0000313" key="4">
    <source>
        <dbReference type="EMBL" id="AGA27067.1"/>
    </source>
</evidence>
<proteinExistence type="predicted"/>
<feature type="region of interest" description="Disordered" evidence="1">
    <location>
        <begin position="277"/>
        <end position="304"/>
    </location>
</feature>
<dbReference type="PANTHER" id="PTHR23150:SF19">
    <property type="entry name" value="FORMYLGLYCINE-GENERATING ENZYME"/>
    <property type="match status" value="1"/>
</dbReference>
<keyword evidence="5" id="KW-1185">Reference proteome</keyword>
<evidence type="ECO:0000256" key="2">
    <source>
        <dbReference type="SAM" id="SignalP"/>
    </source>
</evidence>
<dbReference type="Gene3D" id="3.90.1580.10">
    <property type="entry name" value="paralog of FGE (formylglycine-generating enzyme)"/>
    <property type="match status" value="1"/>
</dbReference>
<dbReference type="GO" id="GO:0120147">
    <property type="term" value="F:formylglycine-generating oxidase activity"/>
    <property type="evidence" value="ECO:0007669"/>
    <property type="project" value="TreeGrafter"/>
</dbReference>
<dbReference type="KEGG" id="saci:Sinac_2774"/>
<dbReference type="EMBL" id="CP003364">
    <property type="protein sequence ID" value="AGA27067.1"/>
    <property type="molecule type" value="Genomic_DNA"/>
</dbReference>
<feature type="chain" id="PRO_5003940746" description="Sulfatase-modifying factor enzyme-like domain-containing protein" evidence="2">
    <location>
        <begin position="21"/>
        <end position="344"/>
    </location>
</feature>
<dbReference type="Proteomes" id="UP000010798">
    <property type="component" value="Chromosome"/>
</dbReference>
<dbReference type="SUPFAM" id="SSF56436">
    <property type="entry name" value="C-type lectin-like"/>
    <property type="match status" value="1"/>
</dbReference>
<dbReference type="Pfam" id="PF03781">
    <property type="entry name" value="FGE-sulfatase"/>
    <property type="match status" value="1"/>
</dbReference>
<dbReference type="PANTHER" id="PTHR23150">
    <property type="entry name" value="SULFATASE MODIFYING FACTOR 1, 2"/>
    <property type="match status" value="1"/>
</dbReference>
<reference evidence="4 5" key="1">
    <citation type="submission" date="2012-02" db="EMBL/GenBank/DDBJ databases">
        <title>Complete sequence of chromosome of Singulisphaera acidiphila DSM 18658.</title>
        <authorList>
            <consortium name="US DOE Joint Genome Institute (JGI-PGF)"/>
            <person name="Lucas S."/>
            <person name="Copeland A."/>
            <person name="Lapidus A."/>
            <person name="Glavina del Rio T."/>
            <person name="Dalin E."/>
            <person name="Tice H."/>
            <person name="Bruce D."/>
            <person name="Goodwin L."/>
            <person name="Pitluck S."/>
            <person name="Peters L."/>
            <person name="Ovchinnikova G."/>
            <person name="Chertkov O."/>
            <person name="Kyrpides N."/>
            <person name="Mavromatis K."/>
            <person name="Ivanova N."/>
            <person name="Brettin T."/>
            <person name="Detter J.C."/>
            <person name="Han C."/>
            <person name="Larimer F."/>
            <person name="Land M."/>
            <person name="Hauser L."/>
            <person name="Markowitz V."/>
            <person name="Cheng J.-F."/>
            <person name="Hugenholtz P."/>
            <person name="Woyke T."/>
            <person name="Wu D."/>
            <person name="Tindall B."/>
            <person name="Pomrenke H."/>
            <person name="Brambilla E."/>
            <person name="Klenk H.-P."/>
            <person name="Eisen J.A."/>
        </authorList>
    </citation>
    <scope>NUCLEOTIDE SEQUENCE [LARGE SCALE GENOMIC DNA]</scope>
    <source>
        <strain evidence="5">ATCC BAA-1392 / DSM 18658 / VKM B-2454 / MOB10</strain>
    </source>
</reference>
<evidence type="ECO:0000256" key="1">
    <source>
        <dbReference type="SAM" id="MobiDB-lite"/>
    </source>
</evidence>
<dbReference type="InterPro" id="IPR005532">
    <property type="entry name" value="SUMF_dom"/>
</dbReference>
<feature type="signal peptide" evidence="2">
    <location>
        <begin position="1"/>
        <end position="20"/>
    </location>
</feature>
<feature type="domain" description="Sulfatase-modifying factor enzyme-like" evidence="3">
    <location>
        <begin position="33"/>
        <end position="340"/>
    </location>
</feature>
<dbReference type="STRING" id="886293.Sinac_2774"/>
<dbReference type="eggNOG" id="COG1262">
    <property type="taxonomic scope" value="Bacteria"/>
</dbReference>
<name>L0DCU6_SINAD</name>